<dbReference type="SMART" id="SM00091">
    <property type="entry name" value="PAS"/>
    <property type="match status" value="1"/>
</dbReference>
<dbReference type="SUPFAM" id="SSF55874">
    <property type="entry name" value="ATPase domain of HSP90 chaperone/DNA topoisomerase II/histidine kinase"/>
    <property type="match status" value="1"/>
</dbReference>
<dbReference type="PANTHER" id="PTHR43065:SF46">
    <property type="entry name" value="C4-DICARBOXYLATE TRANSPORT SENSOR PROTEIN DCTB"/>
    <property type="match status" value="1"/>
</dbReference>
<dbReference type="Gene3D" id="3.30.565.10">
    <property type="entry name" value="Histidine kinase-like ATPase, C-terminal domain"/>
    <property type="match status" value="1"/>
</dbReference>
<keyword evidence="5" id="KW-0418">Kinase</keyword>
<keyword evidence="7" id="KW-0902">Two-component regulatory system</keyword>
<dbReference type="Pfam" id="PF02518">
    <property type="entry name" value="HATPase_c"/>
    <property type="match status" value="1"/>
</dbReference>
<dbReference type="PROSITE" id="PS50112">
    <property type="entry name" value="PAS"/>
    <property type="match status" value="1"/>
</dbReference>
<evidence type="ECO:0000256" key="4">
    <source>
        <dbReference type="ARBA" id="ARBA00022741"/>
    </source>
</evidence>
<keyword evidence="4" id="KW-0547">Nucleotide-binding</keyword>
<keyword evidence="8" id="KW-0812">Transmembrane</keyword>
<evidence type="ECO:0000256" key="7">
    <source>
        <dbReference type="ARBA" id="ARBA00023012"/>
    </source>
</evidence>
<evidence type="ECO:0000313" key="13">
    <source>
        <dbReference type="Proteomes" id="UP001291309"/>
    </source>
</evidence>
<dbReference type="SMART" id="SM00387">
    <property type="entry name" value="HATPase_c"/>
    <property type="match status" value="1"/>
</dbReference>
<feature type="transmembrane region" description="Helical" evidence="8">
    <location>
        <begin position="32"/>
        <end position="49"/>
    </location>
</feature>
<sequence length="609" mass="66388">MRGVLKAWLLRRLDALLTEEQRRLPPEELSRLRVVVGAAALNFLMAFSNMVGPEAPTHGTLFRAAGVLFSACYLGALVLVRRGAPVRRPALLVCVTLTLGLIFSTHLIGTAAAAASAASMLIPALVVYLLGTRLGLLFTGVMVLNVLVLHPLVRTGGALFFDNDHDRMLSLFAVISLLGGWVLSWLYSTARLEAHAALRESEGKLISLIENTDDLVCSLDAQGRILTANQAVRRLFREPPGPEPVRGEALFRLLLPESSDVGRQKLAQALGGQRVGFEVSVAAEGRRQIWDISLNPVLGAGARPVGVTLFGRDITERKEAELRLGEMHRSLMDASRQAGKAEVATGILHNVGNTLNSVNVSVDLVAERVRNLRLAGLARASAMLRENASHLATFLTTDPRGQHFPAYLRALNEQLFQDQAALMVETEALRERVDHIRAVVNMQQQHARSAQMLEQVPVPQLIDDALRLHGVSFERLGIQVRTEYAVVPTVLVDRHKLLQILLNLLSNARYALVESGREPKQLTLRVELTPEQRLRIAVADNGVGIPAEHLPHLFTQGFTTRKGGHGFGLHMSALTAQDLNGSLSCTSAGRNQGATFTIEFPLVAPRARA</sequence>
<evidence type="ECO:0000256" key="6">
    <source>
        <dbReference type="ARBA" id="ARBA00022840"/>
    </source>
</evidence>
<dbReference type="InterPro" id="IPR035965">
    <property type="entry name" value="PAS-like_dom_sf"/>
</dbReference>
<evidence type="ECO:0000256" key="2">
    <source>
        <dbReference type="ARBA" id="ARBA00012438"/>
    </source>
</evidence>
<keyword evidence="3" id="KW-0808">Transferase</keyword>
<evidence type="ECO:0000256" key="3">
    <source>
        <dbReference type="ARBA" id="ARBA00022679"/>
    </source>
</evidence>
<dbReference type="NCBIfam" id="TIGR00229">
    <property type="entry name" value="sensory_box"/>
    <property type="match status" value="1"/>
</dbReference>
<dbReference type="RefSeq" id="WP_321546084.1">
    <property type="nucleotide sequence ID" value="NZ_JAXIVS010000004.1"/>
</dbReference>
<gene>
    <name evidence="12" type="ORF">SYV04_13175</name>
</gene>
<dbReference type="PROSITE" id="PS50113">
    <property type="entry name" value="PAC"/>
    <property type="match status" value="1"/>
</dbReference>
<evidence type="ECO:0000256" key="1">
    <source>
        <dbReference type="ARBA" id="ARBA00000085"/>
    </source>
</evidence>
<proteinExistence type="predicted"/>
<dbReference type="CDD" id="cd00130">
    <property type="entry name" value="PAS"/>
    <property type="match status" value="1"/>
</dbReference>
<name>A0ABU5H1N2_9BACT</name>
<evidence type="ECO:0000259" key="9">
    <source>
        <dbReference type="PROSITE" id="PS50109"/>
    </source>
</evidence>
<feature type="transmembrane region" description="Helical" evidence="8">
    <location>
        <begin position="61"/>
        <end position="80"/>
    </location>
</feature>
<keyword evidence="8" id="KW-1133">Transmembrane helix</keyword>
<keyword evidence="8" id="KW-0472">Membrane</keyword>
<feature type="transmembrane region" description="Helical" evidence="8">
    <location>
        <begin position="92"/>
        <end position="115"/>
    </location>
</feature>
<dbReference type="InterPro" id="IPR000014">
    <property type="entry name" value="PAS"/>
</dbReference>
<dbReference type="InterPro" id="IPR036890">
    <property type="entry name" value="HATPase_C_sf"/>
</dbReference>
<organism evidence="12 13">
    <name type="scientific">Hyalangium rubrum</name>
    <dbReference type="NCBI Taxonomy" id="3103134"/>
    <lineage>
        <taxon>Bacteria</taxon>
        <taxon>Pseudomonadati</taxon>
        <taxon>Myxococcota</taxon>
        <taxon>Myxococcia</taxon>
        <taxon>Myxococcales</taxon>
        <taxon>Cystobacterineae</taxon>
        <taxon>Archangiaceae</taxon>
        <taxon>Hyalangium</taxon>
    </lineage>
</organism>
<comment type="catalytic activity">
    <reaction evidence="1">
        <text>ATP + protein L-histidine = ADP + protein N-phospho-L-histidine.</text>
        <dbReference type="EC" id="2.7.13.3"/>
    </reaction>
</comment>
<evidence type="ECO:0000256" key="5">
    <source>
        <dbReference type="ARBA" id="ARBA00022777"/>
    </source>
</evidence>
<comment type="caution">
    <text evidence="12">The sequence shown here is derived from an EMBL/GenBank/DDBJ whole genome shotgun (WGS) entry which is preliminary data.</text>
</comment>
<dbReference type="Gene3D" id="3.30.450.20">
    <property type="entry name" value="PAS domain"/>
    <property type="match status" value="1"/>
</dbReference>
<dbReference type="PROSITE" id="PS50109">
    <property type="entry name" value="HIS_KIN"/>
    <property type="match status" value="1"/>
</dbReference>
<accession>A0ABU5H1N2</accession>
<keyword evidence="6 12" id="KW-0067">ATP-binding</keyword>
<dbReference type="EC" id="2.7.13.3" evidence="2"/>
<dbReference type="GO" id="GO:0005524">
    <property type="term" value="F:ATP binding"/>
    <property type="evidence" value="ECO:0007669"/>
    <property type="project" value="UniProtKB-KW"/>
</dbReference>
<reference evidence="12 13" key="1">
    <citation type="submission" date="2023-12" db="EMBL/GenBank/DDBJ databases">
        <title>the genome sequence of Hyalangium sp. s54d21.</title>
        <authorList>
            <person name="Zhang X."/>
        </authorList>
    </citation>
    <scope>NUCLEOTIDE SEQUENCE [LARGE SCALE GENOMIC DNA]</scope>
    <source>
        <strain evidence="13">s54d21</strain>
    </source>
</reference>
<evidence type="ECO:0000256" key="8">
    <source>
        <dbReference type="SAM" id="Phobius"/>
    </source>
</evidence>
<dbReference type="CDD" id="cd00075">
    <property type="entry name" value="HATPase"/>
    <property type="match status" value="1"/>
</dbReference>
<feature type="transmembrane region" description="Helical" evidence="8">
    <location>
        <begin position="169"/>
        <end position="187"/>
    </location>
</feature>
<dbReference type="SUPFAM" id="SSF55785">
    <property type="entry name" value="PYP-like sensor domain (PAS domain)"/>
    <property type="match status" value="1"/>
</dbReference>
<feature type="domain" description="PAC" evidence="11">
    <location>
        <begin position="273"/>
        <end position="326"/>
    </location>
</feature>
<keyword evidence="13" id="KW-1185">Reference proteome</keyword>
<protein>
    <recommendedName>
        <fullName evidence="2">histidine kinase</fullName>
        <ecNumber evidence="2">2.7.13.3</ecNumber>
    </recommendedName>
</protein>
<dbReference type="InterPro" id="IPR005467">
    <property type="entry name" value="His_kinase_dom"/>
</dbReference>
<dbReference type="InterPro" id="IPR013656">
    <property type="entry name" value="PAS_4"/>
</dbReference>
<feature type="domain" description="Histidine kinase" evidence="9">
    <location>
        <begin position="346"/>
        <end position="604"/>
    </location>
</feature>
<dbReference type="InterPro" id="IPR003594">
    <property type="entry name" value="HATPase_dom"/>
</dbReference>
<dbReference type="Pfam" id="PF08448">
    <property type="entry name" value="PAS_4"/>
    <property type="match status" value="1"/>
</dbReference>
<feature type="domain" description="PAS" evidence="10">
    <location>
        <begin position="201"/>
        <end position="273"/>
    </location>
</feature>
<feature type="transmembrane region" description="Helical" evidence="8">
    <location>
        <begin position="121"/>
        <end position="148"/>
    </location>
</feature>
<dbReference type="Proteomes" id="UP001291309">
    <property type="component" value="Unassembled WGS sequence"/>
</dbReference>
<dbReference type="InterPro" id="IPR000700">
    <property type="entry name" value="PAS-assoc_C"/>
</dbReference>
<dbReference type="PANTHER" id="PTHR43065">
    <property type="entry name" value="SENSOR HISTIDINE KINASE"/>
    <property type="match status" value="1"/>
</dbReference>
<dbReference type="EMBL" id="JAXIVS010000004">
    <property type="protein sequence ID" value="MDY7227357.1"/>
    <property type="molecule type" value="Genomic_DNA"/>
</dbReference>
<evidence type="ECO:0000313" key="12">
    <source>
        <dbReference type="EMBL" id="MDY7227357.1"/>
    </source>
</evidence>
<evidence type="ECO:0000259" key="10">
    <source>
        <dbReference type="PROSITE" id="PS50112"/>
    </source>
</evidence>
<dbReference type="PRINTS" id="PR00344">
    <property type="entry name" value="BCTRLSENSOR"/>
</dbReference>
<evidence type="ECO:0000259" key="11">
    <source>
        <dbReference type="PROSITE" id="PS50113"/>
    </source>
</evidence>
<dbReference type="InterPro" id="IPR004358">
    <property type="entry name" value="Sig_transdc_His_kin-like_C"/>
</dbReference>